<dbReference type="PANTHER" id="PTHR43235">
    <property type="entry name" value="GLUTAMINE AMIDOTRANSFERASE PB2B2.05-RELATED"/>
    <property type="match status" value="1"/>
</dbReference>
<dbReference type="Proteomes" id="UP001596091">
    <property type="component" value="Unassembled WGS sequence"/>
</dbReference>
<reference evidence="3" key="1">
    <citation type="journal article" date="2019" name="Int. J. Syst. Evol. Microbiol.">
        <title>The Global Catalogue of Microorganisms (GCM) 10K type strain sequencing project: providing services to taxonomists for standard genome sequencing and annotation.</title>
        <authorList>
            <consortium name="The Broad Institute Genomics Platform"/>
            <consortium name="The Broad Institute Genome Sequencing Center for Infectious Disease"/>
            <person name="Wu L."/>
            <person name="Ma J."/>
        </authorList>
    </citation>
    <scope>NUCLEOTIDE SEQUENCE [LARGE SCALE GENOMIC DNA]</scope>
    <source>
        <strain evidence="3">JCM 4087</strain>
    </source>
</reference>
<dbReference type="PANTHER" id="PTHR43235:SF1">
    <property type="entry name" value="GLUTAMINE AMIDOTRANSFERASE PB2B2.05-RELATED"/>
    <property type="match status" value="1"/>
</dbReference>
<evidence type="ECO:0000313" key="2">
    <source>
        <dbReference type="EMBL" id="MFC5860822.1"/>
    </source>
</evidence>
<dbReference type="InterPro" id="IPR029062">
    <property type="entry name" value="Class_I_gatase-like"/>
</dbReference>
<protein>
    <submittedName>
        <fullName evidence="2">Gamma-glutamyl-gamma-aminobutyrate hydrolase family protein</fullName>
    </submittedName>
</protein>
<accession>A0ABW1EAJ3</accession>
<dbReference type="SUPFAM" id="SSF52317">
    <property type="entry name" value="Class I glutamine amidotransferase-like"/>
    <property type="match status" value="1"/>
</dbReference>
<gene>
    <name evidence="2" type="ORF">ACFPT7_00790</name>
</gene>
<dbReference type="PROSITE" id="PS51273">
    <property type="entry name" value="GATASE_TYPE_1"/>
    <property type="match status" value="1"/>
</dbReference>
<feature type="region of interest" description="Disordered" evidence="1">
    <location>
        <begin position="174"/>
        <end position="196"/>
    </location>
</feature>
<sequence>MPTQSVHIAIPEPTSFDTAYNQRALPQYLHALHSAGATPIPIPLHESPQRVARILSTVQGILLPGSPADIDPEKYAAARQPHTAPPDAPRTAVDELLLQDAFNLHKPIFAICQGLQSLNTWCGGTLIQDIPTEVGTIVNHAPGRTVLEAHPIAVTVNTCLSALIPGAPLANGSSHHPTAFRAPHHHDPNTEPLREDPAHLYVNSSHHQAIRTPGDNLIVSAISPADNVIEAVELASPHHWVVAVQWHPERTYNQSTLSRNLFHAFVHAAQSWTPRKIEDSVVTA</sequence>
<feature type="compositionally biased region" description="Basic and acidic residues" evidence="1">
    <location>
        <begin position="185"/>
        <end position="196"/>
    </location>
</feature>
<dbReference type="Pfam" id="PF07722">
    <property type="entry name" value="Peptidase_C26"/>
    <property type="match status" value="1"/>
</dbReference>
<comment type="caution">
    <text evidence="2">The sequence shown here is derived from an EMBL/GenBank/DDBJ whole genome shotgun (WGS) entry which is preliminary data.</text>
</comment>
<dbReference type="InterPro" id="IPR011697">
    <property type="entry name" value="Peptidase_C26"/>
</dbReference>
<dbReference type="GO" id="GO:0016787">
    <property type="term" value="F:hydrolase activity"/>
    <property type="evidence" value="ECO:0007669"/>
    <property type="project" value="UniProtKB-KW"/>
</dbReference>
<dbReference type="InterPro" id="IPR044668">
    <property type="entry name" value="PuuD-like"/>
</dbReference>
<evidence type="ECO:0000313" key="3">
    <source>
        <dbReference type="Proteomes" id="UP001596091"/>
    </source>
</evidence>
<dbReference type="RefSeq" id="WP_263335034.1">
    <property type="nucleotide sequence ID" value="NZ_JAGSYH010000002.1"/>
</dbReference>
<evidence type="ECO:0000256" key="1">
    <source>
        <dbReference type="SAM" id="MobiDB-lite"/>
    </source>
</evidence>
<dbReference type="EMBL" id="JBHSPH010000001">
    <property type="protein sequence ID" value="MFC5860822.1"/>
    <property type="molecule type" value="Genomic_DNA"/>
</dbReference>
<keyword evidence="3" id="KW-1185">Reference proteome</keyword>
<keyword evidence="2" id="KW-0378">Hydrolase</keyword>
<organism evidence="2 3">
    <name type="scientific">Acidicapsa dinghuensis</name>
    <dbReference type="NCBI Taxonomy" id="2218256"/>
    <lineage>
        <taxon>Bacteria</taxon>
        <taxon>Pseudomonadati</taxon>
        <taxon>Acidobacteriota</taxon>
        <taxon>Terriglobia</taxon>
        <taxon>Terriglobales</taxon>
        <taxon>Acidobacteriaceae</taxon>
        <taxon>Acidicapsa</taxon>
    </lineage>
</organism>
<name>A0ABW1EAJ3_9BACT</name>
<dbReference type="Gene3D" id="3.40.50.880">
    <property type="match status" value="1"/>
</dbReference>
<proteinExistence type="predicted"/>